<feature type="non-terminal residue" evidence="2">
    <location>
        <position position="63"/>
    </location>
</feature>
<sequence>MVHVIEARNLPAAEAQGLGDPYAKLQLGRQRAKTKVIRKSANPVWDEEFAFRVGDLKEELLIR</sequence>
<dbReference type="Pfam" id="PF00168">
    <property type="entry name" value="C2"/>
    <property type="match status" value="1"/>
</dbReference>
<dbReference type="InterPro" id="IPR000008">
    <property type="entry name" value="C2_dom"/>
</dbReference>
<feature type="domain" description="C2" evidence="1">
    <location>
        <begin position="1"/>
        <end position="63"/>
    </location>
</feature>
<keyword evidence="3" id="KW-1185">Reference proteome</keyword>
<evidence type="ECO:0000259" key="1">
    <source>
        <dbReference type="PROSITE" id="PS50004"/>
    </source>
</evidence>
<evidence type="ECO:0000313" key="2">
    <source>
        <dbReference type="EMBL" id="RKH55547.1"/>
    </source>
</evidence>
<evidence type="ECO:0000313" key="3">
    <source>
        <dbReference type="Proteomes" id="UP000282656"/>
    </source>
</evidence>
<gene>
    <name evidence="2" type="ORF">D7X96_39310</name>
</gene>
<reference evidence="3" key="1">
    <citation type="submission" date="2018-09" db="EMBL/GenBank/DDBJ databases">
        <authorList>
            <person name="Livingstone P.G."/>
            <person name="Whitworth D.E."/>
        </authorList>
    </citation>
    <scope>NUCLEOTIDE SEQUENCE [LARGE SCALE GENOMIC DNA]</scope>
    <source>
        <strain evidence="3">AB047A</strain>
    </source>
</reference>
<accession>A0A3A8PGR9</accession>
<dbReference type="Gene3D" id="2.60.40.150">
    <property type="entry name" value="C2 domain"/>
    <property type="match status" value="1"/>
</dbReference>
<dbReference type="InterPro" id="IPR035892">
    <property type="entry name" value="C2_domain_sf"/>
</dbReference>
<dbReference type="Proteomes" id="UP000282656">
    <property type="component" value="Unassembled WGS sequence"/>
</dbReference>
<dbReference type="InterPro" id="IPR044511">
    <property type="entry name" value="At1g03370/At5g50170-like"/>
</dbReference>
<dbReference type="SUPFAM" id="SSF49562">
    <property type="entry name" value="C2 domain (Calcium/lipid-binding domain, CaLB)"/>
    <property type="match status" value="1"/>
</dbReference>
<dbReference type="PRINTS" id="PR00360">
    <property type="entry name" value="C2DOMAIN"/>
</dbReference>
<name>A0A3A8PGR9_9BACT</name>
<dbReference type="PANTHER" id="PTHR46296">
    <property type="entry name" value="BNAA05G37250D PROTEIN"/>
    <property type="match status" value="1"/>
</dbReference>
<comment type="caution">
    <text evidence="2">The sequence shown here is derived from an EMBL/GenBank/DDBJ whole genome shotgun (WGS) entry which is preliminary data.</text>
</comment>
<dbReference type="AlphaFoldDB" id="A0A3A8PGR9"/>
<protein>
    <recommendedName>
        <fullName evidence="1">C2 domain-containing protein</fullName>
    </recommendedName>
</protein>
<dbReference type="PANTHER" id="PTHR46296:SF8">
    <property type="entry name" value="OS06G0297800 PROTEIN"/>
    <property type="match status" value="1"/>
</dbReference>
<proteinExistence type="predicted"/>
<dbReference type="PROSITE" id="PS50004">
    <property type="entry name" value="C2"/>
    <property type="match status" value="1"/>
</dbReference>
<organism evidence="2 3">
    <name type="scientific">Corallococcus interemptor</name>
    <dbReference type="NCBI Taxonomy" id="2316720"/>
    <lineage>
        <taxon>Bacteria</taxon>
        <taxon>Pseudomonadati</taxon>
        <taxon>Myxococcota</taxon>
        <taxon>Myxococcia</taxon>
        <taxon>Myxococcales</taxon>
        <taxon>Cystobacterineae</taxon>
        <taxon>Myxococcaceae</taxon>
        <taxon>Corallococcus</taxon>
    </lineage>
</organism>
<dbReference type="CDD" id="cd00030">
    <property type="entry name" value="C2"/>
    <property type="match status" value="1"/>
</dbReference>
<dbReference type="EMBL" id="RAWM01000373">
    <property type="protein sequence ID" value="RKH55547.1"/>
    <property type="molecule type" value="Genomic_DNA"/>
</dbReference>